<dbReference type="NCBIfam" id="TIGR00561">
    <property type="entry name" value="pntA"/>
    <property type="match status" value="1"/>
</dbReference>
<keyword evidence="8 16" id="KW-0547">Nucleotide-binding</keyword>
<organism evidence="20 21">
    <name type="scientific">Pseudochrobactrum asaccharolyticum</name>
    <dbReference type="NCBI Taxonomy" id="354351"/>
    <lineage>
        <taxon>Bacteria</taxon>
        <taxon>Pseudomonadati</taxon>
        <taxon>Pseudomonadota</taxon>
        <taxon>Alphaproteobacteria</taxon>
        <taxon>Hyphomicrobiales</taxon>
        <taxon>Brucellaceae</taxon>
        <taxon>Pseudochrobactrum</taxon>
    </lineage>
</organism>
<keyword evidence="6" id="KW-0997">Cell inner membrane</keyword>
<evidence type="ECO:0000256" key="10">
    <source>
        <dbReference type="ARBA" id="ARBA00022967"/>
    </source>
</evidence>
<keyword evidence="13 17" id="KW-0472">Membrane</keyword>
<dbReference type="NCBIfam" id="NF006942">
    <property type="entry name" value="PRK09424.1"/>
    <property type="match status" value="1"/>
</dbReference>
<dbReference type="Gene3D" id="3.40.50.720">
    <property type="entry name" value="NAD(P)-binding Rossmann-like Domain"/>
    <property type="match status" value="2"/>
</dbReference>
<feature type="domain" description="Alanine dehydrogenase/pyridine nucleotide transhydrogenase N-terminal" evidence="19">
    <location>
        <begin position="4"/>
        <end position="139"/>
    </location>
</feature>
<dbReference type="GO" id="GO:0008750">
    <property type="term" value="F:proton-translocating NAD(P)+ transhydrogenase activity"/>
    <property type="evidence" value="ECO:0007669"/>
    <property type="project" value="UniProtKB-EC"/>
</dbReference>
<evidence type="ECO:0000259" key="19">
    <source>
        <dbReference type="SMART" id="SM01003"/>
    </source>
</evidence>
<feature type="transmembrane region" description="Helical" evidence="17">
    <location>
        <begin position="470"/>
        <end position="489"/>
    </location>
</feature>
<dbReference type="SMART" id="SM01003">
    <property type="entry name" value="AlaDh_PNT_N"/>
    <property type="match status" value="1"/>
</dbReference>
<dbReference type="SMART" id="SM01002">
    <property type="entry name" value="AlaDh_PNT_C"/>
    <property type="match status" value="1"/>
</dbReference>
<feature type="domain" description="Alanine dehydrogenase/pyridine nucleotide transhydrogenase NAD(H)-binding" evidence="18">
    <location>
        <begin position="148"/>
        <end position="320"/>
    </location>
</feature>
<dbReference type="GO" id="GO:0050661">
    <property type="term" value="F:NADP binding"/>
    <property type="evidence" value="ECO:0007669"/>
    <property type="project" value="TreeGrafter"/>
</dbReference>
<evidence type="ECO:0000256" key="5">
    <source>
        <dbReference type="ARBA" id="ARBA00022475"/>
    </source>
</evidence>
<gene>
    <name evidence="20" type="ORF">DFR47_11124</name>
</gene>
<evidence type="ECO:0000256" key="6">
    <source>
        <dbReference type="ARBA" id="ARBA00022519"/>
    </source>
</evidence>
<feature type="transmembrane region" description="Helical" evidence="17">
    <location>
        <begin position="495"/>
        <end position="517"/>
    </location>
</feature>
<dbReference type="InterPro" id="IPR007886">
    <property type="entry name" value="AlaDH/PNT_N"/>
</dbReference>
<evidence type="ECO:0000256" key="9">
    <source>
        <dbReference type="ARBA" id="ARBA00022857"/>
    </source>
</evidence>
<dbReference type="EC" id="7.1.1.1" evidence="4 16"/>
<dbReference type="InterPro" id="IPR026255">
    <property type="entry name" value="NADP_transhyd_a"/>
</dbReference>
<sequence>MQIGTLKENYPGESRVAMTPESAIQLMKLGHACAIEAGAGLSAGISDDAYLAVGVKVLEGATALAATSDVIVKVRQPTKAEVDLLSSDKTLISFFYPGQNAELLELAKEKGANVIAMDMVPRISRAQKMDVLSSMANIAGYRAVIEAGNNFGRFFTGQVTAAGKVPPAKVLVIGAGVAGLAAIGVATSLGAQTYAFDVRPEVAEQIESMGAEFVYLDFADGEGGGHQDGAATGGYAAPSSPEFREKQLAKFRELAPQIDIVITTALIPGRDAPKLWLADMVAAMKPGSVIVDLAAERGGNCDLTVADQRIVSDNGVIIIGYTDFPSRMAAQASTLYATNIRHMLTDLTPGKDGKLVHNMEDDVIRGATVTFEGAITYPPPPPKIAAIAAQKPKEKVKEPTPEERRATEAAAFKAQTKSQLTLLAIGTALLLLVGAFAPPAFMSHFVVFVLACFVGFQVIWNVSHSLHTPLMAVTNAVSGIVILGALLQIGSGNWLVVLLAALSVLIATINIVGGFLVTRRMLAMFQKS</sequence>
<reference evidence="20 21" key="1">
    <citation type="submission" date="2018-06" db="EMBL/GenBank/DDBJ databases">
        <title>Genomic Encyclopedia of Type Strains, Phase IV (KMG-IV): sequencing the most valuable type-strain genomes for metagenomic binning, comparative biology and taxonomic classification.</title>
        <authorList>
            <person name="Goeker M."/>
        </authorList>
    </citation>
    <scope>NUCLEOTIDE SEQUENCE [LARGE SCALE GENOMIC DNA]</scope>
    <source>
        <strain evidence="20 21">DSM 25619</strain>
    </source>
</reference>
<comment type="caution">
    <text evidence="20">The sequence shown here is derived from an EMBL/GenBank/DDBJ whole genome shotgun (WGS) entry which is preliminary data.</text>
</comment>
<protein>
    <recommendedName>
        <fullName evidence="15 16">NAD(P) transhydrogenase subunit alpha</fullName>
        <ecNumber evidence="4 16">7.1.1.1</ecNumber>
    </recommendedName>
</protein>
<evidence type="ECO:0000256" key="3">
    <source>
        <dbReference type="ARBA" id="ARBA00005689"/>
    </source>
</evidence>
<evidence type="ECO:0000256" key="11">
    <source>
        <dbReference type="ARBA" id="ARBA00022989"/>
    </source>
</evidence>
<dbReference type="RefSeq" id="WP_113946092.1">
    <property type="nucleotide sequence ID" value="NZ_JBHEEG010000013.1"/>
</dbReference>
<evidence type="ECO:0000256" key="12">
    <source>
        <dbReference type="ARBA" id="ARBA00023027"/>
    </source>
</evidence>
<dbReference type="AlphaFoldDB" id="A0A366DNA6"/>
<dbReference type="PANTHER" id="PTHR10160">
    <property type="entry name" value="NAD(P) TRANSHYDROGENASE"/>
    <property type="match status" value="1"/>
</dbReference>
<comment type="function">
    <text evidence="1 16">The transhydrogenation between NADH and NADP is coupled to respiration and ATP hydrolysis and functions as a proton pump across the membrane.</text>
</comment>
<feature type="transmembrane region" description="Helical" evidence="17">
    <location>
        <begin position="443"/>
        <end position="463"/>
    </location>
</feature>
<evidence type="ECO:0000256" key="7">
    <source>
        <dbReference type="ARBA" id="ARBA00022692"/>
    </source>
</evidence>
<dbReference type="CDD" id="cd05304">
    <property type="entry name" value="Rubrum_tdh"/>
    <property type="match status" value="1"/>
</dbReference>
<dbReference type="Pfam" id="PF01262">
    <property type="entry name" value="AlaDh_PNT_C"/>
    <property type="match status" value="1"/>
</dbReference>
<accession>A0A366DNA6</accession>
<evidence type="ECO:0000256" key="4">
    <source>
        <dbReference type="ARBA" id="ARBA00012943"/>
    </source>
</evidence>
<dbReference type="FunFam" id="3.40.50.720:FF:000028">
    <property type="entry name" value="NAD(P) transhydrogenase subunit alpha"/>
    <property type="match status" value="1"/>
</dbReference>
<dbReference type="Proteomes" id="UP000252893">
    <property type="component" value="Unassembled WGS sequence"/>
</dbReference>
<comment type="catalytic activity">
    <reaction evidence="14 16">
        <text>NAD(+) + NADPH + H(+)(in) = NADH + NADP(+) + H(+)(out)</text>
        <dbReference type="Rhea" id="RHEA:47992"/>
        <dbReference type="ChEBI" id="CHEBI:15378"/>
        <dbReference type="ChEBI" id="CHEBI:57540"/>
        <dbReference type="ChEBI" id="CHEBI:57783"/>
        <dbReference type="ChEBI" id="CHEBI:57945"/>
        <dbReference type="ChEBI" id="CHEBI:58349"/>
        <dbReference type="EC" id="7.1.1.1"/>
    </reaction>
</comment>
<evidence type="ECO:0000256" key="16">
    <source>
        <dbReference type="PIRNR" id="PIRNR000203"/>
    </source>
</evidence>
<dbReference type="InterPro" id="IPR036291">
    <property type="entry name" value="NAD(P)-bd_dom_sf"/>
</dbReference>
<evidence type="ECO:0000256" key="17">
    <source>
        <dbReference type="SAM" id="Phobius"/>
    </source>
</evidence>
<comment type="subcellular location">
    <subcellularLocation>
        <location evidence="2">Cell inner membrane</location>
        <topology evidence="2">Multi-pass membrane protein</topology>
    </subcellularLocation>
</comment>
<comment type="similarity">
    <text evidence="3 16">Belongs to the AlaDH/PNT family.</text>
</comment>
<evidence type="ECO:0000256" key="15">
    <source>
        <dbReference type="ARBA" id="ARBA00071831"/>
    </source>
</evidence>
<feature type="transmembrane region" description="Helical" evidence="17">
    <location>
        <begin position="420"/>
        <end position="437"/>
    </location>
</feature>
<dbReference type="EMBL" id="QNRH01000011">
    <property type="protein sequence ID" value="RBO90929.1"/>
    <property type="molecule type" value="Genomic_DNA"/>
</dbReference>
<evidence type="ECO:0000313" key="21">
    <source>
        <dbReference type="Proteomes" id="UP000252893"/>
    </source>
</evidence>
<dbReference type="GO" id="GO:0005886">
    <property type="term" value="C:plasma membrane"/>
    <property type="evidence" value="ECO:0007669"/>
    <property type="project" value="UniProtKB-SubCell"/>
</dbReference>
<evidence type="ECO:0000256" key="1">
    <source>
        <dbReference type="ARBA" id="ARBA00003943"/>
    </source>
</evidence>
<keyword evidence="10 16" id="KW-1278">Translocase</keyword>
<evidence type="ECO:0000259" key="18">
    <source>
        <dbReference type="SMART" id="SM01002"/>
    </source>
</evidence>
<evidence type="ECO:0000256" key="13">
    <source>
        <dbReference type="ARBA" id="ARBA00023136"/>
    </source>
</evidence>
<dbReference type="Pfam" id="PF05222">
    <property type="entry name" value="AlaDh_PNT_N"/>
    <property type="match status" value="1"/>
</dbReference>
<dbReference type="InterPro" id="IPR007698">
    <property type="entry name" value="AlaDH/PNT_NAD(H)-bd"/>
</dbReference>
<keyword evidence="12 16" id="KW-0520">NAD</keyword>
<dbReference type="InterPro" id="IPR024605">
    <property type="entry name" value="NADP_transhyd_a_C"/>
</dbReference>
<keyword evidence="5" id="KW-1003">Cell membrane</keyword>
<evidence type="ECO:0000256" key="2">
    <source>
        <dbReference type="ARBA" id="ARBA00004429"/>
    </source>
</evidence>
<name>A0A366DNA6_9HYPH</name>
<keyword evidence="7 17" id="KW-0812">Transmembrane</keyword>
<dbReference type="SUPFAM" id="SSF52283">
    <property type="entry name" value="Formate/glycerate dehydrogenase catalytic domain-like"/>
    <property type="match status" value="1"/>
</dbReference>
<evidence type="ECO:0000256" key="14">
    <source>
        <dbReference type="ARBA" id="ARBA00048202"/>
    </source>
</evidence>
<keyword evidence="9 16" id="KW-0521">NADP</keyword>
<dbReference type="SUPFAM" id="SSF51735">
    <property type="entry name" value="NAD(P)-binding Rossmann-fold domains"/>
    <property type="match status" value="1"/>
</dbReference>
<dbReference type="Pfam" id="PF12769">
    <property type="entry name" value="PNTB_4TM"/>
    <property type="match status" value="1"/>
</dbReference>
<dbReference type="OrthoDB" id="9804592at2"/>
<evidence type="ECO:0000256" key="8">
    <source>
        <dbReference type="ARBA" id="ARBA00022741"/>
    </source>
</evidence>
<keyword evidence="11 17" id="KW-1133">Transmembrane helix</keyword>
<keyword evidence="21" id="KW-1185">Reference proteome</keyword>
<evidence type="ECO:0000313" key="20">
    <source>
        <dbReference type="EMBL" id="RBO90929.1"/>
    </source>
</evidence>
<proteinExistence type="inferred from homology"/>
<dbReference type="PIRSF" id="PIRSF000203">
    <property type="entry name" value="NADP_transhydrogenase_alpha"/>
    <property type="match status" value="1"/>
</dbReference>
<dbReference type="PANTHER" id="PTHR10160:SF19">
    <property type="entry name" value="PROTON-TRANSLOCATING NAD(P)(+) TRANSHYDROGENASE"/>
    <property type="match status" value="1"/>
</dbReference>
<dbReference type="GO" id="GO:0006740">
    <property type="term" value="P:NADPH regeneration"/>
    <property type="evidence" value="ECO:0007669"/>
    <property type="project" value="TreeGrafter"/>
</dbReference>